<proteinExistence type="predicted"/>
<feature type="compositionally biased region" description="Low complexity" evidence="1">
    <location>
        <begin position="32"/>
        <end position="45"/>
    </location>
</feature>
<dbReference type="Proteomes" id="UP000198341">
    <property type="component" value="Chromosome 11"/>
</dbReference>
<feature type="compositionally biased region" description="Basic and acidic residues" evidence="1">
    <location>
        <begin position="87"/>
        <end position="98"/>
    </location>
</feature>
<dbReference type="AlphaFoldDB" id="K8F0Z6"/>
<dbReference type="RefSeq" id="XP_007510090.1">
    <property type="nucleotide sequence ID" value="XM_007510028.1"/>
</dbReference>
<evidence type="ECO:0008006" key="4">
    <source>
        <dbReference type="Google" id="ProtNLM"/>
    </source>
</evidence>
<feature type="region of interest" description="Disordered" evidence="1">
    <location>
        <begin position="32"/>
        <end position="99"/>
    </location>
</feature>
<evidence type="ECO:0000313" key="3">
    <source>
        <dbReference type="Proteomes" id="UP000198341"/>
    </source>
</evidence>
<name>K8F0Z6_9CHLO</name>
<reference evidence="2 3" key="1">
    <citation type="submission" date="2011-10" db="EMBL/GenBank/DDBJ databases">
        <authorList>
            <person name="Genoscope - CEA"/>
        </authorList>
    </citation>
    <scope>NUCLEOTIDE SEQUENCE [LARGE SCALE GENOMIC DNA]</scope>
    <source>
        <strain evidence="2 3">RCC 1105</strain>
    </source>
</reference>
<dbReference type="EMBL" id="FO082268">
    <property type="protein sequence ID" value="CCO18435.1"/>
    <property type="molecule type" value="Genomic_DNA"/>
</dbReference>
<accession>K8F0Z6</accession>
<sequence length="401" mass="44281">MVVLNNALVLTAVMIAIVVWMLFSSSSSSSSSLSLSSSSSSAFASNNNDEDGGDGYAPHTNTMKEEEKERRTRTNTVSSQSHHQQHPPREKDTFDAHHHAQFKSINEEAKKCSLIVASFYATKPGGFDRKKGERCNGCHEPPMFITMESARMTNGPGTCVALITDEETEIDMSKPGMDKVQLHRFEGILDRTKIGTGALMLERMKLYNAFIKRARDNDWNADLLMVDTDIVFVGDVSDLFQTRNFDYGVTIRDNKAYPVQGGVQFVPKGKYVGAAKFSDHTLDLWKSDLEKSGKEAGFTGDQAAYQRGLNVPASKVQSLAKGKKVIDLPVVCGSSGAEVVTVRMIPGDQYNFVPSGNGQGLKKKDIRILHYKGGKKEGMYVPYKAMQKNVKDVFKLKKLVV</sequence>
<organism evidence="2 3">
    <name type="scientific">Bathycoccus prasinos</name>
    <dbReference type="NCBI Taxonomy" id="41875"/>
    <lineage>
        <taxon>Eukaryota</taxon>
        <taxon>Viridiplantae</taxon>
        <taxon>Chlorophyta</taxon>
        <taxon>Mamiellophyceae</taxon>
        <taxon>Mamiellales</taxon>
        <taxon>Bathycoccaceae</taxon>
        <taxon>Bathycoccus</taxon>
    </lineage>
</organism>
<dbReference type="KEGG" id="bpg:Bathy11g03610"/>
<dbReference type="GeneID" id="19013040"/>
<gene>
    <name evidence="2" type="ordered locus">Bathy11g03610</name>
</gene>
<evidence type="ECO:0000313" key="2">
    <source>
        <dbReference type="EMBL" id="CCO18435.1"/>
    </source>
</evidence>
<feature type="compositionally biased region" description="Basic and acidic residues" evidence="1">
    <location>
        <begin position="62"/>
        <end position="72"/>
    </location>
</feature>
<keyword evidence="3" id="KW-1185">Reference proteome</keyword>
<protein>
    <recommendedName>
        <fullName evidence="4">Nucleotide-diphospho-sugar transferase domain-containing protein</fullName>
    </recommendedName>
</protein>
<evidence type="ECO:0000256" key="1">
    <source>
        <dbReference type="SAM" id="MobiDB-lite"/>
    </source>
</evidence>